<dbReference type="Pfam" id="PF00708">
    <property type="entry name" value="Acylphosphatase"/>
    <property type="match status" value="1"/>
</dbReference>
<dbReference type="PROSITE" id="PS00150">
    <property type="entry name" value="ACYLPHOSPHATASE_1"/>
    <property type="match status" value="1"/>
</dbReference>
<accession>A0A975GD58</accession>
<feature type="active site" evidence="9">
    <location>
        <position position="19"/>
    </location>
</feature>
<dbReference type="NCBIfam" id="TIGR00143">
    <property type="entry name" value="hypF"/>
    <property type="match status" value="1"/>
</dbReference>
<evidence type="ECO:0000256" key="1">
    <source>
        <dbReference type="ARBA" id="ARBA00004711"/>
    </source>
</evidence>
<protein>
    <recommendedName>
        <fullName evidence="8">Carbamoyltransferase</fullName>
        <ecNumber evidence="8">6.2.-.-</ecNumber>
    </recommendedName>
</protein>
<dbReference type="SUPFAM" id="SSF55821">
    <property type="entry name" value="YrdC/RibB"/>
    <property type="match status" value="1"/>
</dbReference>
<dbReference type="Pfam" id="PF22521">
    <property type="entry name" value="HypF_C_2"/>
    <property type="match status" value="1"/>
</dbReference>
<dbReference type="InterPro" id="IPR011125">
    <property type="entry name" value="Znf_HypF"/>
</dbReference>
<dbReference type="InterPro" id="IPR051060">
    <property type="entry name" value="Carbamoyltrans_HypF-like"/>
</dbReference>
<gene>
    <name evidence="12" type="primary">hypF</name>
    <name evidence="12" type="ORF">GJV85_07530</name>
</gene>
<dbReference type="GO" id="GO:0008270">
    <property type="term" value="F:zinc ion binding"/>
    <property type="evidence" value="ECO:0007669"/>
    <property type="project" value="UniProtKB-KW"/>
</dbReference>
<dbReference type="InterPro" id="IPR001792">
    <property type="entry name" value="Acylphosphatase-like_dom"/>
</dbReference>
<comment type="similarity">
    <text evidence="2 8">Belongs to the carbamoyltransferase HypF family.</text>
</comment>
<proteinExistence type="inferred from homology"/>
<dbReference type="Pfam" id="PF17788">
    <property type="entry name" value="HypF_C"/>
    <property type="match status" value="1"/>
</dbReference>
<keyword evidence="3" id="KW-0436">Ligase</keyword>
<reference evidence="12" key="2">
    <citation type="submission" date="2021-04" db="EMBL/GenBank/DDBJ databases">
        <title>Isolation and characterization of a novel species of the genus Sulfurimonas.</title>
        <authorList>
            <person name="Fukui M."/>
        </authorList>
    </citation>
    <scope>NUCLEOTIDE SEQUENCE</scope>
    <source>
        <strain evidence="12">H1576</strain>
    </source>
</reference>
<feature type="active site" evidence="9">
    <location>
        <position position="37"/>
    </location>
</feature>
<dbReference type="InterPro" id="IPR004421">
    <property type="entry name" value="Carbamoyltransferase_HypF"/>
</dbReference>
<evidence type="ECO:0000256" key="2">
    <source>
        <dbReference type="ARBA" id="ARBA00008097"/>
    </source>
</evidence>
<feature type="domain" description="YrdC-like" evidence="11">
    <location>
        <begin position="201"/>
        <end position="386"/>
    </location>
</feature>
<comment type="catalytic activity">
    <reaction evidence="9">
        <text>an acyl phosphate + H2O = a carboxylate + phosphate + H(+)</text>
        <dbReference type="Rhea" id="RHEA:14965"/>
        <dbReference type="ChEBI" id="CHEBI:15377"/>
        <dbReference type="ChEBI" id="CHEBI:15378"/>
        <dbReference type="ChEBI" id="CHEBI:29067"/>
        <dbReference type="ChEBI" id="CHEBI:43474"/>
        <dbReference type="ChEBI" id="CHEBI:59918"/>
        <dbReference type="EC" id="3.6.1.7"/>
    </reaction>
</comment>
<dbReference type="Pfam" id="PF07503">
    <property type="entry name" value="zf-HYPF"/>
    <property type="match status" value="2"/>
</dbReference>
<evidence type="ECO:0000256" key="8">
    <source>
        <dbReference type="PIRNR" id="PIRNR006256"/>
    </source>
</evidence>
<dbReference type="InterPro" id="IPR036046">
    <property type="entry name" value="Acylphosphatase-like_dom_sf"/>
</dbReference>
<dbReference type="PIRSF" id="PIRSF006256">
    <property type="entry name" value="CMPcnvr_hdrg_mat"/>
    <property type="match status" value="1"/>
</dbReference>
<dbReference type="Gene3D" id="3.90.870.50">
    <property type="match status" value="1"/>
</dbReference>
<keyword evidence="9" id="KW-0378">Hydrolase</keyword>
<dbReference type="GO" id="GO:0003998">
    <property type="term" value="F:acylphosphatase activity"/>
    <property type="evidence" value="ECO:0007669"/>
    <property type="project" value="UniProtKB-EC"/>
</dbReference>
<dbReference type="InterPro" id="IPR017945">
    <property type="entry name" value="DHBP_synth_RibB-like_a/b_dom"/>
</dbReference>
<evidence type="ECO:0000313" key="12">
    <source>
        <dbReference type="EMBL" id="QSZ41964.1"/>
    </source>
</evidence>
<dbReference type="EC" id="6.2.-.-" evidence="8"/>
<keyword evidence="5" id="KW-0863">Zinc-finger</keyword>
<dbReference type="InterPro" id="IPR055128">
    <property type="entry name" value="HypF_C_2"/>
</dbReference>
<evidence type="ECO:0000256" key="4">
    <source>
        <dbReference type="ARBA" id="ARBA00022723"/>
    </source>
</evidence>
<dbReference type="Pfam" id="PF01300">
    <property type="entry name" value="Sua5_yciO_yrdC"/>
    <property type="match status" value="1"/>
</dbReference>
<organism evidence="12 13">
    <name type="scientific">Sulfurimonas aquatica</name>
    <dbReference type="NCBI Taxonomy" id="2672570"/>
    <lineage>
        <taxon>Bacteria</taxon>
        <taxon>Pseudomonadati</taxon>
        <taxon>Campylobacterota</taxon>
        <taxon>Epsilonproteobacteria</taxon>
        <taxon>Campylobacterales</taxon>
        <taxon>Sulfurimonadaceae</taxon>
        <taxon>Sulfurimonas</taxon>
    </lineage>
</organism>
<dbReference type="AlphaFoldDB" id="A0A975GD58"/>
<keyword evidence="4" id="KW-0479">Metal-binding</keyword>
<evidence type="ECO:0000256" key="6">
    <source>
        <dbReference type="ARBA" id="ARBA00022833"/>
    </source>
</evidence>
<dbReference type="GO" id="GO:0051604">
    <property type="term" value="P:protein maturation"/>
    <property type="evidence" value="ECO:0007669"/>
    <property type="project" value="TreeGrafter"/>
</dbReference>
<reference evidence="12" key="1">
    <citation type="submission" date="2019-11" db="EMBL/GenBank/DDBJ databases">
        <authorList>
            <person name="Kojima H."/>
        </authorList>
    </citation>
    <scope>NUCLEOTIDE SEQUENCE</scope>
    <source>
        <strain evidence="12">H1576</strain>
    </source>
</reference>
<dbReference type="Gene3D" id="3.30.420.40">
    <property type="match status" value="1"/>
</dbReference>
<keyword evidence="6" id="KW-0862">Zinc</keyword>
<dbReference type="GO" id="GO:0016874">
    <property type="term" value="F:ligase activity"/>
    <property type="evidence" value="ECO:0007669"/>
    <property type="project" value="UniProtKB-UniRule"/>
</dbReference>
<name>A0A975GD58_9BACT</name>
<evidence type="ECO:0000256" key="7">
    <source>
        <dbReference type="ARBA" id="ARBA00048220"/>
    </source>
</evidence>
<evidence type="ECO:0000259" key="10">
    <source>
        <dbReference type="PROSITE" id="PS51160"/>
    </source>
</evidence>
<dbReference type="Gene3D" id="3.30.420.360">
    <property type="match status" value="1"/>
</dbReference>
<feature type="domain" description="Acylphosphatase-like" evidence="10">
    <location>
        <begin position="4"/>
        <end position="90"/>
    </location>
</feature>
<dbReference type="InterPro" id="IPR017968">
    <property type="entry name" value="Acylphosphatase_CS"/>
</dbReference>
<dbReference type="SUPFAM" id="SSF54975">
    <property type="entry name" value="Acylphosphatase/BLUF domain-like"/>
    <property type="match status" value="1"/>
</dbReference>
<dbReference type="KEGG" id="saqt:GJV85_07530"/>
<comment type="pathway">
    <text evidence="1">Protein modification; [NiFe] hydrogenase maturation.</text>
</comment>
<evidence type="ECO:0000259" key="11">
    <source>
        <dbReference type="PROSITE" id="PS51163"/>
    </source>
</evidence>
<dbReference type="GO" id="GO:0003725">
    <property type="term" value="F:double-stranded RNA binding"/>
    <property type="evidence" value="ECO:0007669"/>
    <property type="project" value="InterPro"/>
</dbReference>
<comment type="catalytic activity">
    <reaction evidence="7">
        <text>C-terminal L-cysteinyl-[HypE protein] + carbamoyl phosphate + ATP + H2O = C-terminal S-carboxamide-L-cysteinyl-[HypE protein] + AMP + phosphate + diphosphate + H(+)</text>
        <dbReference type="Rhea" id="RHEA:55636"/>
        <dbReference type="Rhea" id="RHEA-COMP:14247"/>
        <dbReference type="Rhea" id="RHEA-COMP:14392"/>
        <dbReference type="ChEBI" id="CHEBI:15377"/>
        <dbReference type="ChEBI" id="CHEBI:15378"/>
        <dbReference type="ChEBI" id="CHEBI:30616"/>
        <dbReference type="ChEBI" id="CHEBI:33019"/>
        <dbReference type="ChEBI" id="CHEBI:43474"/>
        <dbReference type="ChEBI" id="CHEBI:58228"/>
        <dbReference type="ChEBI" id="CHEBI:76913"/>
        <dbReference type="ChEBI" id="CHEBI:139126"/>
        <dbReference type="ChEBI" id="CHEBI:456215"/>
    </reaction>
</comment>
<evidence type="ECO:0000313" key="13">
    <source>
        <dbReference type="Proteomes" id="UP000671852"/>
    </source>
</evidence>
<dbReference type="PROSITE" id="PS51160">
    <property type="entry name" value="ACYLPHOSPHATASE_3"/>
    <property type="match status" value="1"/>
</dbReference>
<dbReference type="InterPro" id="IPR006070">
    <property type="entry name" value="Sua5-like_dom"/>
</dbReference>
<dbReference type="InterPro" id="IPR041440">
    <property type="entry name" value="HypF_C"/>
</dbReference>
<evidence type="ECO:0000256" key="3">
    <source>
        <dbReference type="ARBA" id="ARBA00022598"/>
    </source>
</evidence>
<sequence length="760" mass="86372">MGVNRELSIKGIVQGVGFRPFIYTLALEHELHGYVLNNCNGVYVEVEGRPLDIDNFTQKIKTKLPILARIDSLKIKNGTFKEYKDFKILQSNHSDTKRAIVSPDIAICDKCLNEMNSKENRRYKYPLINCTECGPRYTIINTLPYDRKNTSMYKFIMCKNCQAEYDNPLDRRYHAQPISCYDCGPSIRLYDNKETLLCEKNEAIEEISRFLKQGKIVAIKGIGGFHIVCDATNDEAVKDLRMRKKRSKKPFAVMFSDLNSVKEHTICNEKERELINSKERPIVIVEKNSSTSLSNEIAPDIKRLGVMIAYTPLHHLLFEHINFPIVATSANRSNEPIYRTFEQIRDNLGSVVDAILDFDREIINAVDDSVVQVVEGEMQTLRLGRGYAPLSIPLQNSNSQKILAVGAQQKSAIALSNSDAAILSPHIGDLESIESFEYFERTIETFKHFYDFESEKIICDKHPDYMSSKWAKSKNVIHSEVQHHYAHILACMMEHDLKEKVLAFSFDGTGYGEDKMNGEAKEGALGYKSLWGSEIMICDRNTTKRVGHMMPLPLLGSSLSIKEPRRMALSMLFECYGSDIEDKLNLELFSDFSSNEIKTLHKVWEKRLNSPLTSSMGRLFDIVASLTGLLQITDYEGQSGLLLESLCFDEKALPFNYAISNGLIDIKPMIKEIITLSLNATKQDIPDRFINTLVAIISDFSDLYPNLPVLFSGGVFQNRTLFQRVLKQLKKRSRVCYMQEKSPINDGGIALGQLCYALYN</sequence>
<dbReference type="Proteomes" id="UP000671852">
    <property type="component" value="Chromosome"/>
</dbReference>
<dbReference type="PANTHER" id="PTHR42959:SF1">
    <property type="entry name" value="CARBAMOYLTRANSFERASE HYPF"/>
    <property type="match status" value="1"/>
</dbReference>
<keyword evidence="13" id="KW-1185">Reference proteome</keyword>
<evidence type="ECO:0000256" key="5">
    <source>
        <dbReference type="ARBA" id="ARBA00022771"/>
    </source>
</evidence>
<dbReference type="PANTHER" id="PTHR42959">
    <property type="entry name" value="CARBAMOYLTRANSFERASE"/>
    <property type="match status" value="1"/>
</dbReference>
<dbReference type="PROSITE" id="PS51163">
    <property type="entry name" value="YRDC"/>
    <property type="match status" value="1"/>
</dbReference>
<dbReference type="EMBL" id="CP046072">
    <property type="protein sequence ID" value="QSZ41964.1"/>
    <property type="molecule type" value="Genomic_DNA"/>
</dbReference>
<dbReference type="GO" id="GO:0016743">
    <property type="term" value="F:carboxyl- or carbamoyltransferase activity"/>
    <property type="evidence" value="ECO:0007669"/>
    <property type="project" value="UniProtKB-UniRule"/>
</dbReference>
<evidence type="ECO:0000256" key="9">
    <source>
        <dbReference type="PROSITE-ProRule" id="PRU00520"/>
    </source>
</evidence>
<dbReference type="Gene3D" id="3.30.110.120">
    <property type="match status" value="1"/>
</dbReference>